<evidence type="ECO:0000256" key="6">
    <source>
        <dbReference type="SAM" id="MobiDB-lite"/>
    </source>
</evidence>
<dbReference type="PROSITE" id="PS00678">
    <property type="entry name" value="WD_REPEATS_1"/>
    <property type="match status" value="1"/>
</dbReference>
<dbReference type="PROSITE" id="PS50294">
    <property type="entry name" value="WD_REPEATS_REGION"/>
    <property type="match status" value="1"/>
</dbReference>
<comment type="subcellular location">
    <subcellularLocation>
        <location evidence="1">Nucleus</location>
    </subcellularLocation>
</comment>
<evidence type="ECO:0000256" key="4">
    <source>
        <dbReference type="ARBA" id="ARBA00023242"/>
    </source>
</evidence>
<feature type="repeat" description="WD" evidence="5">
    <location>
        <begin position="277"/>
        <end position="318"/>
    </location>
</feature>
<dbReference type="FunFam" id="2.130.10.10:FF:000509">
    <property type="entry name" value="U3 small nucleolar RNA-interacting protein"/>
    <property type="match status" value="1"/>
</dbReference>
<dbReference type="OMA" id="CSLRIWK"/>
<dbReference type="InterPro" id="IPR036322">
    <property type="entry name" value="WD40_repeat_dom_sf"/>
</dbReference>
<dbReference type="CDD" id="cd00200">
    <property type="entry name" value="WD40"/>
    <property type="match status" value="1"/>
</dbReference>
<organism evidence="7 8">
    <name type="scientific">Tieghemostelium lacteum</name>
    <name type="common">Slime mold</name>
    <name type="synonym">Dictyostelium lacteum</name>
    <dbReference type="NCBI Taxonomy" id="361077"/>
    <lineage>
        <taxon>Eukaryota</taxon>
        <taxon>Amoebozoa</taxon>
        <taxon>Evosea</taxon>
        <taxon>Eumycetozoa</taxon>
        <taxon>Dictyostelia</taxon>
        <taxon>Dictyosteliales</taxon>
        <taxon>Raperosteliaceae</taxon>
        <taxon>Tieghemostelium</taxon>
    </lineage>
</organism>
<dbReference type="InterPro" id="IPR019775">
    <property type="entry name" value="WD40_repeat_CS"/>
</dbReference>
<dbReference type="EMBL" id="LODT01000042">
    <property type="protein sequence ID" value="KYQ89091.1"/>
    <property type="molecule type" value="Genomic_DNA"/>
</dbReference>
<protein>
    <submittedName>
        <fullName evidence="7">Uncharacterized protein</fullName>
    </submittedName>
</protein>
<dbReference type="Pfam" id="PF00400">
    <property type="entry name" value="WD40"/>
    <property type="match status" value="6"/>
</dbReference>
<dbReference type="InterPro" id="IPR015943">
    <property type="entry name" value="WD40/YVTN_repeat-like_dom_sf"/>
</dbReference>
<dbReference type="Proteomes" id="UP000076078">
    <property type="component" value="Unassembled WGS sequence"/>
</dbReference>
<feature type="compositionally biased region" description="Low complexity" evidence="6">
    <location>
        <begin position="55"/>
        <end position="83"/>
    </location>
</feature>
<sequence length="577" mass="65213">MDSFFIKPGSHSKSTQENKQINRENRSRTNNTGGKRTFGGQKPNGQKPNGIGKPKYNNKNNSNNNSYNKNGNGNGYKKSNFKSNGKRKLDEVDNDEDDEYYKDENLENGYEISEENVVGQSSDEESGENSYKKSKYNLSIVEEEETADEKKVRLAREYLKKISSARKDLDDDEITSVIRSDLDKQQGRFQVTHKDIISNLNFTQHNLTVLKGHQSPITCIVLSDDERICYSASKDFIIKWDLINKTKLHKIKAFIPSKKNKEKQETLDKKEKEDFKKTSYQGCILAMALSFDGKYLATGGDEKLLKIWDTETMQVVETFKGHKEVISALTFRKGTYTLYSGSHDRTLKIWDLSQMAFVDTRYGHQSPITSIDALSRERCVTAGTDKTCRIWKIPEESQLVFKSGHIDASIDCVKLVGEDKFLSGGQDGSVLLWNVNKKNPVSVIENAHPGSEMPWVTSVASIRNSDVIASGSCNGKIQLYALLNAEKLKVINSIPVDGFVNDMIFSQTGDFLLAAVAPEHKFGRWLRLKKSLNALVIINLKMDQSQHVDNTNIDDNDNNDDSDNDEDEDEDEDEIDI</sequence>
<keyword evidence="4" id="KW-0539">Nucleus</keyword>
<feature type="compositionally biased region" description="Acidic residues" evidence="6">
    <location>
        <begin position="92"/>
        <end position="101"/>
    </location>
</feature>
<dbReference type="PANTHER" id="PTHR19865:SF0">
    <property type="entry name" value="U3 SMALL NUCLEOLAR RNA-INTERACTING PROTEIN 2"/>
    <property type="match status" value="1"/>
</dbReference>
<keyword evidence="8" id="KW-1185">Reference proteome</keyword>
<feature type="repeat" description="WD" evidence="5">
    <location>
        <begin position="421"/>
        <end position="443"/>
    </location>
</feature>
<feature type="region of interest" description="Disordered" evidence="6">
    <location>
        <begin position="548"/>
        <end position="577"/>
    </location>
</feature>
<comment type="caution">
    <text evidence="7">The sequence shown here is derived from an EMBL/GenBank/DDBJ whole genome shotgun (WGS) entry which is preliminary data.</text>
</comment>
<dbReference type="PROSITE" id="PS50082">
    <property type="entry name" value="WD_REPEATS_2"/>
    <property type="match status" value="3"/>
</dbReference>
<evidence type="ECO:0000256" key="2">
    <source>
        <dbReference type="ARBA" id="ARBA00022574"/>
    </source>
</evidence>
<evidence type="ECO:0000313" key="8">
    <source>
        <dbReference type="Proteomes" id="UP000076078"/>
    </source>
</evidence>
<dbReference type="Gene3D" id="2.130.10.10">
    <property type="entry name" value="YVTN repeat-like/Quinoprotein amine dehydrogenase"/>
    <property type="match status" value="1"/>
</dbReference>
<gene>
    <name evidence="7" type="ORF">DLAC_10322</name>
</gene>
<feature type="compositionally biased region" description="Acidic residues" evidence="6">
    <location>
        <begin position="552"/>
        <end position="577"/>
    </location>
</feature>
<evidence type="ECO:0000256" key="1">
    <source>
        <dbReference type="ARBA" id="ARBA00004123"/>
    </source>
</evidence>
<dbReference type="SUPFAM" id="SSF50978">
    <property type="entry name" value="WD40 repeat-like"/>
    <property type="match status" value="1"/>
</dbReference>
<dbReference type="InParanoid" id="A0A151Z571"/>
<dbReference type="InterPro" id="IPR039241">
    <property type="entry name" value="Rrp9-like"/>
</dbReference>
<reference evidence="7 8" key="1">
    <citation type="submission" date="2015-12" db="EMBL/GenBank/DDBJ databases">
        <title>Dictyostelia acquired genes for synthesis and detection of signals that induce cell-type specialization by lateral gene transfer from prokaryotes.</title>
        <authorList>
            <person name="Gloeckner G."/>
            <person name="Schaap P."/>
        </authorList>
    </citation>
    <scope>NUCLEOTIDE SEQUENCE [LARGE SCALE GENOMIC DNA]</scope>
    <source>
        <strain evidence="7 8">TK</strain>
    </source>
</reference>
<feature type="region of interest" description="Disordered" evidence="6">
    <location>
        <begin position="1"/>
        <end position="133"/>
    </location>
</feature>
<dbReference type="GO" id="GO:0034511">
    <property type="term" value="F:U3 snoRNA binding"/>
    <property type="evidence" value="ECO:0007669"/>
    <property type="project" value="InterPro"/>
</dbReference>
<dbReference type="OrthoDB" id="189968at2759"/>
<dbReference type="GO" id="GO:0032040">
    <property type="term" value="C:small-subunit processome"/>
    <property type="evidence" value="ECO:0007669"/>
    <property type="project" value="TreeGrafter"/>
</dbReference>
<dbReference type="STRING" id="361077.A0A151Z571"/>
<dbReference type="SMART" id="SM00320">
    <property type="entry name" value="WD40"/>
    <property type="match status" value="6"/>
</dbReference>
<evidence type="ECO:0000256" key="3">
    <source>
        <dbReference type="ARBA" id="ARBA00022737"/>
    </source>
</evidence>
<accession>A0A151Z571</accession>
<feature type="compositionally biased region" description="Basic and acidic residues" evidence="6">
    <location>
        <begin position="14"/>
        <end position="27"/>
    </location>
</feature>
<proteinExistence type="predicted"/>
<dbReference type="FunCoup" id="A0A151Z571">
    <property type="interactions" value="670"/>
</dbReference>
<feature type="repeat" description="WD" evidence="5">
    <location>
        <begin position="319"/>
        <end position="360"/>
    </location>
</feature>
<dbReference type="InterPro" id="IPR001680">
    <property type="entry name" value="WD40_rpt"/>
</dbReference>
<evidence type="ECO:0000313" key="7">
    <source>
        <dbReference type="EMBL" id="KYQ89091.1"/>
    </source>
</evidence>
<dbReference type="InterPro" id="IPR020472">
    <property type="entry name" value="WD40_PAC1"/>
</dbReference>
<dbReference type="AlphaFoldDB" id="A0A151Z571"/>
<evidence type="ECO:0000256" key="5">
    <source>
        <dbReference type="PROSITE-ProRule" id="PRU00221"/>
    </source>
</evidence>
<keyword evidence="2 5" id="KW-0853">WD repeat</keyword>
<keyword evidence="3" id="KW-0677">Repeat</keyword>
<name>A0A151Z571_TIELA</name>
<dbReference type="PANTHER" id="PTHR19865">
    <property type="entry name" value="U3 SMALL NUCLEOLAR RNA INTERACTING PROTEIN 2"/>
    <property type="match status" value="1"/>
</dbReference>
<dbReference type="PRINTS" id="PR00320">
    <property type="entry name" value="GPROTEINBRPT"/>
</dbReference>